<keyword evidence="6 9" id="KW-1133">Transmembrane helix</keyword>
<dbReference type="InterPro" id="IPR005791">
    <property type="entry name" value="SecD"/>
</dbReference>
<evidence type="ECO:0000256" key="8">
    <source>
        <dbReference type="ARBA" id="ARBA00023136"/>
    </source>
</evidence>
<feature type="domain" description="Protein export membrane protein SecD/SecF C-terminal" evidence="10">
    <location>
        <begin position="391"/>
        <end position="558"/>
    </location>
</feature>
<comment type="subunit">
    <text evidence="9">Forms a complex with SecF. Part of the essential Sec protein translocation apparatus which comprises SecA, SecYEG and auxiliary proteins SecDF. Other proteins may also be involved.</text>
</comment>
<reference evidence="13" key="1">
    <citation type="submission" date="2017-02" db="EMBL/GenBank/DDBJ databases">
        <authorList>
            <person name="Regsiter A."/>
            <person name="William W."/>
        </authorList>
    </citation>
    <scope>NUCLEOTIDE SEQUENCE</scope>
    <source>
        <strain evidence="13">Bib</strain>
    </source>
</reference>
<evidence type="ECO:0000256" key="3">
    <source>
        <dbReference type="ARBA" id="ARBA00022475"/>
    </source>
</evidence>
<keyword evidence="4 9" id="KW-0812">Transmembrane</keyword>
<comment type="similarity">
    <text evidence="9">Belongs to the SecD/SecF family. SecD subfamily.</text>
</comment>
<feature type="transmembrane region" description="Helical" evidence="9">
    <location>
        <begin position="7"/>
        <end position="29"/>
    </location>
</feature>
<dbReference type="AlphaFoldDB" id="A0A3P3XHL8"/>
<dbReference type="GO" id="GO:0043952">
    <property type="term" value="P:protein transport by the Sec complex"/>
    <property type="evidence" value="ECO:0007669"/>
    <property type="project" value="UniProtKB-UniRule"/>
</dbReference>
<evidence type="ECO:0000256" key="6">
    <source>
        <dbReference type="ARBA" id="ARBA00022989"/>
    </source>
</evidence>
<comment type="subcellular location">
    <subcellularLocation>
        <location evidence="1 9">Cell membrane</location>
        <topology evidence="1 9">Multi-pass membrane protein</topology>
    </subcellularLocation>
</comment>
<keyword evidence="7 9" id="KW-0811">Translocation</keyword>
<feature type="transmembrane region" description="Helical" evidence="9">
    <location>
        <begin position="443"/>
        <end position="460"/>
    </location>
</feature>
<comment type="function">
    <text evidence="9">Part of the Sec protein translocase complex. Interacts with the SecYEG preprotein conducting channel. SecDF uses the proton motive force (PMF) to complete protein translocation after the ATP-dependent function of SecA.</text>
</comment>
<dbReference type="EMBL" id="FWDM01000014">
    <property type="protein sequence ID" value="SLM12090.1"/>
    <property type="molecule type" value="Genomic_DNA"/>
</dbReference>
<feature type="domain" description="SecDF P1 head subdomain" evidence="12">
    <location>
        <begin position="285"/>
        <end position="390"/>
    </location>
</feature>
<dbReference type="Gene3D" id="3.30.1360.200">
    <property type="match status" value="1"/>
</dbReference>
<dbReference type="PANTHER" id="PTHR30081:SF1">
    <property type="entry name" value="PROTEIN TRANSLOCASE SUBUNIT SECD"/>
    <property type="match status" value="1"/>
</dbReference>
<dbReference type="Pfam" id="PF22599">
    <property type="entry name" value="SecDF_P1_head"/>
    <property type="match status" value="1"/>
</dbReference>
<evidence type="ECO:0000259" key="12">
    <source>
        <dbReference type="Pfam" id="PF22599"/>
    </source>
</evidence>
<dbReference type="InterPro" id="IPR001036">
    <property type="entry name" value="Acrflvin-R"/>
</dbReference>
<evidence type="ECO:0000256" key="5">
    <source>
        <dbReference type="ARBA" id="ARBA00022927"/>
    </source>
</evidence>
<dbReference type="HAMAP" id="MF_01463_B">
    <property type="entry name" value="SecD_B"/>
    <property type="match status" value="1"/>
</dbReference>
<dbReference type="GO" id="GO:0005886">
    <property type="term" value="C:plasma membrane"/>
    <property type="evidence" value="ECO:0007669"/>
    <property type="project" value="UniProtKB-SubCell"/>
</dbReference>
<dbReference type="GO" id="GO:0065002">
    <property type="term" value="P:intracellular protein transmembrane transport"/>
    <property type="evidence" value="ECO:0007669"/>
    <property type="project" value="UniProtKB-UniRule"/>
</dbReference>
<dbReference type="InterPro" id="IPR054384">
    <property type="entry name" value="SecDF_P1_head"/>
</dbReference>
<organism evidence="13">
    <name type="scientific">uncultured spirochete</name>
    <dbReference type="NCBI Taxonomy" id="156406"/>
    <lineage>
        <taxon>Bacteria</taxon>
        <taxon>Pseudomonadati</taxon>
        <taxon>Spirochaetota</taxon>
        <taxon>Spirochaetia</taxon>
        <taxon>Spirochaetales</taxon>
        <taxon>environmental samples</taxon>
    </lineage>
</organism>
<dbReference type="PRINTS" id="PR00702">
    <property type="entry name" value="ACRIFLAVINRP"/>
</dbReference>
<dbReference type="Pfam" id="PF21760">
    <property type="entry name" value="SecD_1st"/>
    <property type="match status" value="1"/>
</dbReference>
<evidence type="ECO:0000313" key="13">
    <source>
        <dbReference type="EMBL" id="SLM12090.1"/>
    </source>
</evidence>
<evidence type="ECO:0000256" key="4">
    <source>
        <dbReference type="ARBA" id="ARBA00022692"/>
    </source>
</evidence>
<dbReference type="NCBIfam" id="TIGR01129">
    <property type="entry name" value="secD"/>
    <property type="match status" value="1"/>
</dbReference>
<dbReference type="NCBIfam" id="TIGR00916">
    <property type="entry name" value="2A0604s01"/>
    <property type="match status" value="1"/>
</dbReference>
<feature type="transmembrane region" description="Helical" evidence="9">
    <location>
        <begin position="533"/>
        <end position="554"/>
    </location>
</feature>
<dbReference type="PANTHER" id="PTHR30081">
    <property type="entry name" value="PROTEIN-EXPORT MEMBRANE PROTEIN SEC"/>
    <property type="match status" value="1"/>
</dbReference>
<dbReference type="Gene3D" id="1.20.1640.10">
    <property type="entry name" value="Multidrug efflux transporter AcrB transmembrane domain"/>
    <property type="match status" value="1"/>
</dbReference>
<accession>A0A3P3XHL8</accession>
<dbReference type="GO" id="GO:0015450">
    <property type="term" value="F:protein-transporting ATPase activity"/>
    <property type="evidence" value="ECO:0007669"/>
    <property type="project" value="InterPro"/>
</dbReference>
<sequence length="578" mass="63224">MSKFRRLLVVIAVLAVAFMFLFPSIQWYFLTPKEDQAIAVGSREQIREYSRRMTYLIITDLKQKATAKDTTDLSGQKMYSVAIESAKKAYSLAKKPAPKTWDAIAILSAFSGERSMFDSIESRYREHVLSLKNVHSNAVQLGLDLAGGMSAVIQADLKGLSEKLGHDLSSAEKEDAMKRAVEILNSRIDKFGLTEPVIRRQGEDQIYIEIPGAADPERLNSIIMGKGNLAFYLVDSEASTAVSSYLATNPVGIDEQTMVVDKPGLVPEGKIVRKVYKKDSYGLDEFTGEYLVLEGKPGLDGSHIQSATVSSDPITGKPETNFVLDKEGGDLFYKLTSENVGKTMAVVLDDRVKSYARIQEPIRESVRITGFSSDEAESLALLLRTAALPISLSVVSQQAIGASLGEDSIAQGRTAILVGILSIFVFMFAYYKWAGLNATIAQVLNLYLMLSVLTAFKLTLTLPSIAGFVLTTGMAVDANVIIFERIKEEIRAGKTRAAAIDAGFHKAFWAVMDSNITTIIAALFMAQLGTGPIQGFAISLAIGNITSLFTSLFVSRLIFDFETDVLHATHTSISWRVR</sequence>
<keyword evidence="8 9" id="KW-0472">Membrane</keyword>
<keyword evidence="2 9" id="KW-0813">Transport</keyword>
<evidence type="ECO:0000259" key="10">
    <source>
        <dbReference type="Pfam" id="PF02355"/>
    </source>
</evidence>
<dbReference type="Gene3D" id="3.30.70.3220">
    <property type="match status" value="1"/>
</dbReference>
<keyword evidence="5 9" id="KW-0653">Protein transport</keyword>
<gene>
    <name evidence="9 13" type="primary">secD</name>
    <name evidence="13" type="ORF">SPIROBIBN47_210208</name>
</gene>
<dbReference type="GO" id="GO:0006605">
    <property type="term" value="P:protein targeting"/>
    <property type="evidence" value="ECO:0007669"/>
    <property type="project" value="UniProtKB-UniRule"/>
</dbReference>
<protein>
    <recommendedName>
        <fullName evidence="9">Protein translocase subunit SecD</fullName>
    </recommendedName>
</protein>
<feature type="domain" description="Protein translocase subunit SecDF P1" evidence="11">
    <location>
        <begin position="177"/>
        <end position="235"/>
    </location>
</feature>
<dbReference type="Pfam" id="PF02355">
    <property type="entry name" value="SecD_SecF_C"/>
    <property type="match status" value="1"/>
</dbReference>
<keyword evidence="3 9" id="KW-1003">Cell membrane</keyword>
<name>A0A3P3XHL8_9SPIR</name>
<evidence type="ECO:0000256" key="2">
    <source>
        <dbReference type="ARBA" id="ARBA00022448"/>
    </source>
</evidence>
<feature type="transmembrane region" description="Helical" evidence="9">
    <location>
        <begin position="414"/>
        <end position="431"/>
    </location>
</feature>
<dbReference type="InterPro" id="IPR022813">
    <property type="entry name" value="SecD/SecF_arch_bac"/>
</dbReference>
<dbReference type="InterPro" id="IPR055344">
    <property type="entry name" value="SecD_SecF_C_bact"/>
</dbReference>
<feature type="transmembrane region" description="Helical" evidence="9">
    <location>
        <begin position="507"/>
        <end position="527"/>
    </location>
</feature>
<dbReference type="InterPro" id="IPR048631">
    <property type="entry name" value="SecD_1st"/>
</dbReference>
<proteinExistence type="inferred from homology"/>
<evidence type="ECO:0000259" key="11">
    <source>
        <dbReference type="Pfam" id="PF21760"/>
    </source>
</evidence>
<dbReference type="SUPFAM" id="SSF82866">
    <property type="entry name" value="Multidrug efflux transporter AcrB transmembrane domain"/>
    <property type="match status" value="1"/>
</dbReference>
<dbReference type="InterPro" id="IPR048634">
    <property type="entry name" value="SecD_SecF_C"/>
</dbReference>
<evidence type="ECO:0000256" key="9">
    <source>
        <dbReference type="HAMAP-Rule" id="MF_01463"/>
    </source>
</evidence>
<feature type="transmembrane region" description="Helical" evidence="9">
    <location>
        <begin position="466"/>
        <end position="486"/>
    </location>
</feature>
<evidence type="ECO:0000256" key="7">
    <source>
        <dbReference type="ARBA" id="ARBA00023010"/>
    </source>
</evidence>
<evidence type="ECO:0000256" key="1">
    <source>
        <dbReference type="ARBA" id="ARBA00004651"/>
    </source>
</evidence>